<dbReference type="Proteomes" id="UP000199054">
    <property type="component" value="Unassembled WGS sequence"/>
</dbReference>
<dbReference type="AlphaFoldDB" id="A0A1H8NQ85"/>
<dbReference type="OrthoDB" id="7948811at2"/>
<reference evidence="1 2" key="1">
    <citation type="submission" date="2016-10" db="EMBL/GenBank/DDBJ databases">
        <authorList>
            <person name="de Groot N.N."/>
        </authorList>
    </citation>
    <scope>NUCLEOTIDE SEQUENCE [LARGE SCALE GENOMIC DNA]</scope>
    <source>
        <strain evidence="1 2">DSM 8512</strain>
    </source>
</reference>
<sequence length="142" mass="14874">MKIYASAGSLSRVHRATLGIFASLCPIVASPAHGDVISTIQTPPSQVIEDLSTSETLYELSLANLIATNCEIEGVKAGDAALIAGTAQTVASHMGLSVDDYFSTYLQPALQEISAPDACEKHAETTRDIALKLQELGGSVIE</sequence>
<keyword evidence="2" id="KW-1185">Reference proteome</keyword>
<proteinExistence type="predicted"/>
<accession>A0A1H8NQ85</accession>
<dbReference type="EMBL" id="FODE01000067">
    <property type="protein sequence ID" value="SEO31730.1"/>
    <property type="molecule type" value="Genomic_DNA"/>
</dbReference>
<evidence type="ECO:0000313" key="1">
    <source>
        <dbReference type="EMBL" id="SEO31730.1"/>
    </source>
</evidence>
<name>A0A1H8NQ85_9RHOB</name>
<dbReference type="RefSeq" id="WP_090617659.1">
    <property type="nucleotide sequence ID" value="NZ_CP067124.1"/>
</dbReference>
<evidence type="ECO:0000313" key="2">
    <source>
        <dbReference type="Proteomes" id="UP000199054"/>
    </source>
</evidence>
<organism evidence="1 2">
    <name type="scientific">Paracoccus alcaliphilus</name>
    <dbReference type="NCBI Taxonomy" id="34002"/>
    <lineage>
        <taxon>Bacteria</taxon>
        <taxon>Pseudomonadati</taxon>
        <taxon>Pseudomonadota</taxon>
        <taxon>Alphaproteobacteria</taxon>
        <taxon>Rhodobacterales</taxon>
        <taxon>Paracoccaceae</taxon>
        <taxon>Paracoccus</taxon>
    </lineage>
</organism>
<protein>
    <submittedName>
        <fullName evidence="1">Uncharacterized protein</fullName>
    </submittedName>
</protein>
<gene>
    <name evidence="1" type="ORF">SAMN04489859_106713</name>
</gene>